<dbReference type="AlphaFoldDB" id="A0A5N7CLX6"/>
<dbReference type="EMBL" id="ML735221">
    <property type="protein sequence ID" value="KAE8394807.1"/>
    <property type="molecule type" value="Genomic_DNA"/>
</dbReference>
<dbReference type="Proteomes" id="UP000326877">
    <property type="component" value="Unassembled WGS sequence"/>
</dbReference>
<dbReference type="OrthoDB" id="5395975at2759"/>
<name>A0A5N7CLX6_PETAA</name>
<accession>A0A5N7CLX6</accession>
<reference evidence="2" key="1">
    <citation type="submission" date="2019-04" db="EMBL/GenBank/DDBJ databases">
        <title>Friends and foes A comparative genomics studyof 23 Aspergillus species from section Flavi.</title>
        <authorList>
            <consortium name="DOE Joint Genome Institute"/>
            <person name="Kjaerbolling I."/>
            <person name="Vesth T."/>
            <person name="Frisvad J.C."/>
            <person name="Nybo J.L."/>
            <person name="Theobald S."/>
            <person name="Kildgaard S."/>
            <person name="Isbrandt T."/>
            <person name="Kuo A."/>
            <person name="Sato A."/>
            <person name="Lyhne E.K."/>
            <person name="Kogle M.E."/>
            <person name="Wiebenga A."/>
            <person name="Kun R.S."/>
            <person name="Lubbers R.J."/>
            <person name="Makela M.R."/>
            <person name="Barry K."/>
            <person name="Chovatia M."/>
            <person name="Clum A."/>
            <person name="Daum C."/>
            <person name="Haridas S."/>
            <person name="He G."/>
            <person name="LaButti K."/>
            <person name="Lipzen A."/>
            <person name="Mondo S."/>
            <person name="Riley R."/>
            <person name="Salamov A."/>
            <person name="Simmons B.A."/>
            <person name="Magnuson J.K."/>
            <person name="Henrissat B."/>
            <person name="Mortensen U.H."/>
            <person name="Larsen T.O."/>
            <person name="Devries R.P."/>
            <person name="Grigoriev I.V."/>
            <person name="Machida M."/>
            <person name="Baker S.E."/>
            <person name="Andersen M.R."/>
        </authorList>
    </citation>
    <scope>NUCLEOTIDE SEQUENCE [LARGE SCALE GENOMIC DNA]</scope>
    <source>
        <strain evidence="2">IBT 14317</strain>
    </source>
</reference>
<feature type="compositionally biased region" description="Basic and acidic residues" evidence="1">
    <location>
        <begin position="45"/>
        <end position="54"/>
    </location>
</feature>
<sequence length="378" mass="42442">MERSEILVHISAPCGVSDDARYRAQAEAILSFQGASRQVITSRADNSRSDHDDTTSAATSDSLPSNRTPPRKPVIPLNDIPNHPAIMISNGTIALEKQPHSCSQTEFLDSPVSVIPDSQPGMLSSDPDNLQNVDRQPSTIPPPWPPCSPDVPPTKRDRAISLSRRGGLKKPRHIQRKTEEADIAQIGDLAVLPTTSFPIPAEIRPPLPPISKEQFITHITPTLEMLATRLKGRTYNPLQQTRKLHKLERGYWYLRINVTEAETHESDVSTEGSNGACNWDISMFSRFWSFLAEFIKEGRAGWGVWCILEDVPNTQLPHDSLRSAWREVNIRQLTLKTYAWGEIAFHVYLLLFLASERRVRKMGAQWRDGQGDVVIHMP</sequence>
<evidence type="ECO:0000256" key="1">
    <source>
        <dbReference type="SAM" id="MobiDB-lite"/>
    </source>
</evidence>
<evidence type="ECO:0000313" key="2">
    <source>
        <dbReference type="EMBL" id="KAE8394807.1"/>
    </source>
</evidence>
<protein>
    <submittedName>
        <fullName evidence="2">Uncharacterized protein</fullName>
    </submittedName>
</protein>
<organism evidence="2">
    <name type="scientific">Petromyces alliaceus</name>
    <name type="common">Aspergillus alliaceus</name>
    <dbReference type="NCBI Taxonomy" id="209559"/>
    <lineage>
        <taxon>Eukaryota</taxon>
        <taxon>Fungi</taxon>
        <taxon>Dikarya</taxon>
        <taxon>Ascomycota</taxon>
        <taxon>Pezizomycotina</taxon>
        <taxon>Eurotiomycetes</taxon>
        <taxon>Eurotiomycetidae</taxon>
        <taxon>Eurotiales</taxon>
        <taxon>Aspergillaceae</taxon>
        <taxon>Aspergillus</taxon>
        <taxon>Aspergillus subgen. Circumdati</taxon>
    </lineage>
</organism>
<gene>
    <name evidence="2" type="ORF">BDV23DRAFT_146420</name>
</gene>
<proteinExistence type="predicted"/>
<feature type="region of interest" description="Disordered" evidence="1">
    <location>
        <begin position="37"/>
        <end position="83"/>
    </location>
</feature>